<proteinExistence type="predicted"/>
<organism evidence="2 3">
    <name type="scientific">Candidatus Bacteroides avicola</name>
    <dbReference type="NCBI Taxonomy" id="2838468"/>
    <lineage>
        <taxon>Bacteria</taxon>
        <taxon>Pseudomonadati</taxon>
        <taxon>Bacteroidota</taxon>
        <taxon>Bacteroidia</taxon>
        <taxon>Bacteroidales</taxon>
        <taxon>Bacteroidaceae</taxon>
        <taxon>Bacteroides</taxon>
    </lineage>
</organism>
<dbReference type="AlphaFoldDB" id="A0A9D2KU56"/>
<evidence type="ECO:0000313" key="3">
    <source>
        <dbReference type="Proteomes" id="UP000823862"/>
    </source>
</evidence>
<keyword evidence="1" id="KW-1133">Transmembrane helix</keyword>
<comment type="caution">
    <text evidence="2">The sequence shown here is derived from an EMBL/GenBank/DDBJ whole genome shotgun (WGS) entry which is preliminary data.</text>
</comment>
<evidence type="ECO:0000313" key="2">
    <source>
        <dbReference type="EMBL" id="HJA85007.1"/>
    </source>
</evidence>
<accession>A0A9D2KU56</accession>
<protein>
    <submittedName>
        <fullName evidence="2">Uncharacterized protein</fullName>
    </submittedName>
</protein>
<dbReference type="EMBL" id="DWZI01000011">
    <property type="protein sequence ID" value="HJA85007.1"/>
    <property type="molecule type" value="Genomic_DNA"/>
</dbReference>
<dbReference type="Proteomes" id="UP000823862">
    <property type="component" value="Unassembled WGS sequence"/>
</dbReference>
<keyword evidence="1" id="KW-0812">Transmembrane</keyword>
<evidence type="ECO:0000256" key="1">
    <source>
        <dbReference type="SAM" id="Phobius"/>
    </source>
</evidence>
<gene>
    <name evidence="2" type="ORF">H9950_02195</name>
</gene>
<reference evidence="2" key="1">
    <citation type="journal article" date="2021" name="PeerJ">
        <title>Extensive microbial diversity within the chicken gut microbiome revealed by metagenomics and culture.</title>
        <authorList>
            <person name="Gilroy R."/>
            <person name="Ravi A."/>
            <person name="Getino M."/>
            <person name="Pursley I."/>
            <person name="Horton D.L."/>
            <person name="Alikhan N.F."/>
            <person name="Baker D."/>
            <person name="Gharbi K."/>
            <person name="Hall N."/>
            <person name="Watson M."/>
            <person name="Adriaenssens E.M."/>
            <person name="Foster-Nyarko E."/>
            <person name="Jarju S."/>
            <person name="Secka A."/>
            <person name="Antonio M."/>
            <person name="Oren A."/>
            <person name="Chaudhuri R.R."/>
            <person name="La Ragione R."/>
            <person name="Hildebrand F."/>
            <person name="Pallen M.J."/>
        </authorList>
    </citation>
    <scope>NUCLEOTIDE SEQUENCE</scope>
    <source>
        <strain evidence="2">ChiHjej12B11-9795</strain>
    </source>
</reference>
<reference evidence="2" key="2">
    <citation type="submission" date="2021-04" db="EMBL/GenBank/DDBJ databases">
        <authorList>
            <person name="Gilroy R."/>
        </authorList>
    </citation>
    <scope>NUCLEOTIDE SEQUENCE</scope>
    <source>
        <strain evidence="2">ChiHjej12B11-9795</strain>
    </source>
</reference>
<feature type="transmembrane region" description="Helical" evidence="1">
    <location>
        <begin position="79"/>
        <end position="98"/>
    </location>
</feature>
<keyword evidence="1" id="KW-0472">Membrane</keyword>
<sequence>MKQLKKGKTRIKALCLLVLFAVYQAGYTAFLHVHYVDGVPVVHSHPFHQTHGHTHSSYLAIGHAEPLTSPTGGEAVCPSPLLVLLTVLYCAPLARLAVRRPWGRLTLRAPPTSFFIR</sequence>
<name>A0A9D2KU56_9BACE</name>